<dbReference type="HOGENOM" id="CLU_2456228_0_0_1"/>
<evidence type="ECO:0000256" key="1">
    <source>
        <dbReference type="SAM" id="MobiDB-lite"/>
    </source>
</evidence>
<name>A0A0C2J4I1_9PEZI</name>
<dbReference type="AlphaFoldDB" id="A0A0C2J4I1"/>
<gene>
    <name evidence="2" type="ORF">SPBR_06298</name>
</gene>
<feature type="region of interest" description="Disordered" evidence="1">
    <location>
        <begin position="22"/>
        <end position="89"/>
    </location>
</feature>
<sequence length="89" mass="9464">MALTAEEGLGIKVEPPRKTLATRVVETNKEEAKDGSGSSSWCRGERLKAQGSSLGTLSIDRQGGHALRAEESHPDETGRSRWQAGTSSA</sequence>
<dbReference type="Proteomes" id="UP000031575">
    <property type="component" value="Unassembled WGS sequence"/>
</dbReference>
<proteinExistence type="predicted"/>
<protein>
    <submittedName>
        <fullName evidence="2">Uncharacterized protein</fullName>
    </submittedName>
</protein>
<dbReference type="VEuPathDB" id="FungiDB:SPBR_06298"/>
<dbReference type="GeneID" id="63679479"/>
<reference evidence="2 3" key="1">
    <citation type="journal article" date="2014" name="BMC Genomics">
        <title>Comparative genomics of the major fungal agents of human and animal Sporotrichosis: Sporothrix schenckii and Sporothrix brasiliensis.</title>
        <authorList>
            <person name="Teixeira M.M."/>
            <person name="de Almeida L.G."/>
            <person name="Kubitschek-Barreira P."/>
            <person name="Alves F.L."/>
            <person name="Kioshima E.S."/>
            <person name="Abadio A.K."/>
            <person name="Fernandes L."/>
            <person name="Derengowski L.S."/>
            <person name="Ferreira K.S."/>
            <person name="Souza R.C."/>
            <person name="Ruiz J.C."/>
            <person name="de Andrade N.C."/>
            <person name="Paes H.C."/>
            <person name="Nicola A.M."/>
            <person name="Albuquerque P."/>
            <person name="Gerber A.L."/>
            <person name="Martins V.P."/>
            <person name="Peconick L.D."/>
            <person name="Neto A.V."/>
            <person name="Chaucanez C.B."/>
            <person name="Silva P.A."/>
            <person name="Cunha O.L."/>
            <person name="de Oliveira F.F."/>
            <person name="dos Santos T.C."/>
            <person name="Barros A.L."/>
            <person name="Soares M.A."/>
            <person name="de Oliveira L.M."/>
            <person name="Marini M.M."/>
            <person name="Villalobos-Duno H."/>
            <person name="Cunha M.M."/>
            <person name="de Hoog S."/>
            <person name="da Silveira J.F."/>
            <person name="Henrissat B."/>
            <person name="Nino-Vega G.A."/>
            <person name="Cisalpino P.S."/>
            <person name="Mora-Montes H.M."/>
            <person name="Almeida S.R."/>
            <person name="Stajich J.E."/>
            <person name="Lopes-Bezerra L.M."/>
            <person name="Vasconcelos A.T."/>
            <person name="Felipe M.S."/>
        </authorList>
    </citation>
    <scope>NUCLEOTIDE SEQUENCE [LARGE SCALE GENOMIC DNA]</scope>
    <source>
        <strain evidence="2 3">5110</strain>
    </source>
</reference>
<accession>A0A0C2J4I1</accession>
<keyword evidence="3" id="KW-1185">Reference proteome</keyword>
<organism evidence="2 3">
    <name type="scientific">Sporothrix brasiliensis 5110</name>
    <dbReference type="NCBI Taxonomy" id="1398154"/>
    <lineage>
        <taxon>Eukaryota</taxon>
        <taxon>Fungi</taxon>
        <taxon>Dikarya</taxon>
        <taxon>Ascomycota</taxon>
        <taxon>Pezizomycotina</taxon>
        <taxon>Sordariomycetes</taxon>
        <taxon>Sordariomycetidae</taxon>
        <taxon>Ophiostomatales</taxon>
        <taxon>Ophiostomataceae</taxon>
        <taxon>Sporothrix</taxon>
    </lineage>
</organism>
<evidence type="ECO:0000313" key="3">
    <source>
        <dbReference type="Proteomes" id="UP000031575"/>
    </source>
</evidence>
<feature type="compositionally biased region" description="Basic and acidic residues" evidence="1">
    <location>
        <begin position="67"/>
        <end position="79"/>
    </location>
</feature>
<dbReference type="EMBL" id="AWTV01000004">
    <property type="protein sequence ID" value="KIH93930.1"/>
    <property type="molecule type" value="Genomic_DNA"/>
</dbReference>
<dbReference type="RefSeq" id="XP_040621940.1">
    <property type="nucleotide sequence ID" value="XM_040764558.1"/>
</dbReference>
<evidence type="ECO:0000313" key="2">
    <source>
        <dbReference type="EMBL" id="KIH93930.1"/>
    </source>
</evidence>
<comment type="caution">
    <text evidence="2">The sequence shown here is derived from an EMBL/GenBank/DDBJ whole genome shotgun (WGS) entry which is preliminary data.</text>
</comment>